<feature type="domain" description="ASP external chaperone" evidence="2">
    <location>
        <begin position="50"/>
        <end position="147"/>
    </location>
</feature>
<accession>A0A6G7LTX5</accession>
<dbReference type="Pfam" id="PF18492">
    <property type="entry name" value="ORF_2_N"/>
    <property type="match status" value="1"/>
</dbReference>
<dbReference type="InterPro" id="IPR040536">
    <property type="entry name" value="ASPCH"/>
</dbReference>
<name>A0A6G7LTX5_9GAMM</name>
<sequence>MKNITVIVVSLLISAMSMTVQAKAFLKDDSLLDKVAPEVYDMDTLLVKINDRVVKAETLSKGQPLVDSAGGVIAIPTGKFIIKLAEGVSATEFSQQHNLRLDWRSDNNLLLLSAPDGSDLLKVLGSIKQNPQVLRAELDLAQDFYQPW</sequence>
<dbReference type="Proteomes" id="UP000502117">
    <property type="component" value="Chromosome"/>
</dbReference>
<evidence type="ECO:0000313" key="3">
    <source>
        <dbReference type="EMBL" id="QIJ05276.1"/>
    </source>
</evidence>
<evidence type="ECO:0000313" key="4">
    <source>
        <dbReference type="Proteomes" id="UP000502117"/>
    </source>
</evidence>
<feature type="chain" id="PRO_5026300085" description="ASP external chaperone domain-containing protein" evidence="1">
    <location>
        <begin position="23"/>
        <end position="148"/>
    </location>
</feature>
<feature type="signal peptide" evidence="1">
    <location>
        <begin position="1"/>
        <end position="22"/>
    </location>
</feature>
<dbReference type="AlphaFoldDB" id="A0A6G7LTX5"/>
<evidence type="ECO:0000259" key="2">
    <source>
        <dbReference type="Pfam" id="PF18492"/>
    </source>
</evidence>
<keyword evidence="1" id="KW-0732">Signal</keyword>
<organism evidence="3 4">
    <name type="scientific">Shewanella chilikensis</name>
    <dbReference type="NCBI Taxonomy" id="558541"/>
    <lineage>
        <taxon>Bacteria</taxon>
        <taxon>Pseudomonadati</taxon>
        <taxon>Pseudomonadota</taxon>
        <taxon>Gammaproteobacteria</taxon>
        <taxon>Alteromonadales</taxon>
        <taxon>Shewanellaceae</taxon>
        <taxon>Shewanella</taxon>
    </lineage>
</organism>
<proteinExistence type="predicted"/>
<reference evidence="3 4" key="1">
    <citation type="submission" date="2019-11" db="EMBL/GenBank/DDBJ databases">
        <title>Complete Genome Sequence of Shewanella chilikensis Strain DC57, Isolated from Corroded Seal Rings at a floating production facility in Australia.</title>
        <authorList>
            <person name="Salgar-Chaparro S.J."/>
            <person name="Castillo-Villamizar G.A."/>
            <person name="Poehlein A."/>
            <person name="Daniel R."/>
            <person name="Machuca L."/>
        </authorList>
    </citation>
    <scope>NUCLEOTIDE SEQUENCE [LARGE SCALE GENOMIC DNA]</scope>
    <source>
        <strain evidence="3 4">DC57</strain>
    </source>
</reference>
<dbReference type="KEGG" id="schk:GII14_14775"/>
<dbReference type="EMBL" id="CP045857">
    <property type="protein sequence ID" value="QIJ05276.1"/>
    <property type="molecule type" value="Genomic_DNA"/>
</dbReference>
<evidence type="ECO:0000256" key="1">
    <source>
        <dbReference type="SAM" id="SignalP"/>
    </source>
</evidence>
<gene>
    <name evidence="3" type="ORF">GII14_14775</name>
</gene>
<protein>
    <recommendedName>
        <fullName evidence="2">ASP external chaperone domain-containing protein</fullName>
    </recommendedName>
</protein>
<dbReference type="RefSeq" id="WP_165565334.1">
    <property type="nucleotide sequence ID" value="NZ_CP045857.1"/>
</dbReference>